<reference evidence="1" key="1">
    <citation type="submission" date="2020-05" db="EMBL/GenBank/DDBJ databases">
        <title>Nod-independent and nitrogen-fixing Bradyrhizobium aeschynomene sp. nov. isolated from nodules of Aeschynomene indica.</title>
        <authorList>
            <person name="Zhang Z."/>
        </authorList>
    </citation>
    <scope>NUCLEOTIDE SEQUENCE</scope>
    <source>
        <strain evidence="1">83012</strain>
    </source>
</reference>
<sequence length="115" mass="11951">MTVVLNQNGAIQLIGACSVDDAEPLLQLLLANPIAPIDWRNCDAAHAAVIQVLLAAMRPLRGPPAGTLLKGLKGPAFGPFERGNASPAAPKMQQPIGAFGSECRAVPEKACLTRS</sequence>
<proteinExistence type="predicted"/>
<dbReference type="EMBL" id="JABFDN010000006">
    <property type="protein sequence ID" value="NPU67191.1"/>
    <property type="molecule type" value="Genomic_DNA"/>
</dbReference>
<keyword evidence="2" id="KW-1185">Reference proteome</keyword>
<dbReference type="RefSeq" id="WP_172112292.1">
    <property type="nucleotide sequence ID" value="NZ_JABFDN010000006.1"/>
</dbReference>
<evidence type="ECO:0000313" key="1">
    <source>
        <dbReference type="EMBL" id="NPU67191.1"/>
    </source>
</evidence>
<evidence type="ECO:0000313" key="2">
    <source>
        <dbReference type="Proteomes" id="UP000886476"/>
    </source>
</evidence>
<organism evidence="1 2">
    <name type="scientific">Bradyrhizobium aeschynomenes</name>
    <dbReference type="NCBI Taxonomy" id="2734909"/>
    <lineage>
        <taxon>Bacteria</taxon>
        <taxon>Pseudomonadati</taxon>
        <taxon>Pseudomonadota</taxon>
        <taxon>Alphaproteobacteria</taxon>
        <taxon>Hyphomicrobiales</taxon>
        <taxon>Nitrobacteraceae</taxon>
        <taxon>Bradyrhizobium</taxon>
    </lineage>
</organism>
<dbReference type="Proteomes" id="UP000886476">
    <property type="component" value="Unassembled WGS sequence"/>
</dbReference>
<comment type="caution">
    <text evidence="1">The sequence shown here is derived from an EMBL/GenBank/DDBJ whole genome shotgun (WGS) entry which is preliminary data.</text>
</comment>
<gene>
    <name evidence="1" type="ORF">HL667_19465</name>
</gene>
<accession>A0ABX2CG65</accession>
<name>A0ABX2CG65_9BRAD</name>
<protein>
    <submittedName>
        <fullName evidence="1">Uncharacterized protein</fullName>
    </submittedName>
</protein>